<accession>A0A0G4EYM8</accession>
<dbReference type="PhylomeDB" id="A0A0G4EYM8"/>
<keyword evidence="2" id="KW-0732">Signal</keyword>
<feature type="region of interest" description="Disordered" evidence="1">
    <location>
        <begin position="205"/>
        <end position="226"/>
    </location>
</feature>
<feature type="signal peptide" evidence="2">
    <location>
        <begin position="1"/>
        <end position="16"/>
    </location>
</feature>
<evidence type="ECO:0000313" key="3">
    <source>
        <dbReference type="EMBL" id="CEM04467.1"/>
    </source>
</evidence>
<dbReference type="Proteomes" id="UP000041254">
    <property type="component" value="Unassembled WGS sequence"/>
</dbReference>
<dbReference type="EMBL" id="CDMY01000352">
    <property type="protein sequence ID" value="CEM04467.1"/>
    <property type="molecule type" value="Genomic_DNA"/>
</dbReference>
<protein>
    <submittedName>
        <fullName evidence="3">Uncharacterized protein</fullName>
    </submittedName>
</protein>
<name>A0A0G4EYM8_VITBC</name>
<evidence type="ECO:0000313" key="4">
    <source>
        <dbReference type="Proteomes" id="UP000041254"/>
    </source>
</evidence>
<dbReference type="InParanoid" id="A0A0G4EYM8"/>
<dbReference type="VEuPathDB" id="CryptoDB:Vbra_21135"/>
<feature type="region of interest" description="Disordered" evidence="1">
    <location>
        <begin position="23"/>
        <end position="48"/>
    </location>
</feature>
<dbReference type="AlphaFoldDB" id="A0A0G4EYM8"/>
<keyword evidence="4" id="KW-1185">Reference proteome</keyword>
<gene>
    <name evidence="3" type="ORF">Vbra_21135</name>
</gene>
<proteinExistence type="predicted"/>
<reference evidence="3 4" key="1">
    <citation type="submission" date="2014-11" db="EMBL/GenBank/DDBJ databases">
        <authorList>
            <person name="Zhu J."/>
            <person name="Qi W."/>
            <person name="Song R."/>
        </authorList>
    </citation>
    <scope>NUCLEOTIDE SEQUENCE [LARGE SCALE GENOMIC DNA]</scope>
</reference>
<evidence type="ECO:0000256" key="1">
    <source>
        <dbReference type="SAM" id="MobiDB-lite"/>
    </source>
</evidence>
<feature type="chain" id="PRO_5005187828" evidence="2">
    <location>
        <begin position="17"/>
        <end position="281"/>
    </location>
</feature>
<sequence length="281" mass="30285">MLRLLSFAALLCLSRAFFPSVQDEWPEQKPTEEPEPPTTDDGTDKDRDVIDSVKDIVMDTVEDITTAKDIVRDTVKDIIDLLLGSGRLSADSQSVKDLFRYMYLLDGLAPSVNQDSAPGQVCAGVTPSLAGLRLLDLKRPQSEGSAKTIKDGTTDLVIPAEMGLDFTFTAVPVSICVTAVQFLLFDAKGNFIDWDTLRDPPYLESASRGTRGGPFTAFGNTEPSAGREAEALSAREAIAGPGTFTLAALPFNGDIEGDDIEVTFSVPPSLYLKPKFLGSDE</sequence>
<evidence type="ECO:0000256" key="2">
    <source>
        <dbReference type="SAM" id="SignalP"/>
    </source>
</evidence>
<organism evidence="3 4">
    <name type="scientific">Vitrella brassicaformis (strain CCMP3155)</name>
    <dbReference type="NCBI Taxonomy" id="1169540"/>
    <lineage>
        <taxon>Eukaryota</taxon>
        <taxon>Sar</taxon>
        <taxon>Alveolata</taxon>
        <taxon>Colpodellida</taxon>
        <taxon>Vitrellaceae</taxon>
        <taxon>Vitrella</taxon>
    </lineage>
</organism>